<accession>A0A174BFI4</accession>
<dbReference type="Proteomes" id="UP000095645">
    <property type="component" value="Unassembled WGS sequence"/>
</dbReference>
<keyword evidence="1" id="KW-0175">Coiled coil</keyword>
<evidence type="ECO:0000313" key="3">
    <source>
        <dbReference type="Proteomes" id="UP000095645"/>
    </source>
</evidence>
<reference evidence="2 3" key="1">
    <citation type="submission" date="2015-09" db="EMBL/GenBank/DDBJ databases">
        <authorList>
            <consortium name="Pathogen Informatics"/>
        </authorList>
    </citation>
    <scope>NUCLEOTIDE SEQUENCE [LARGE SCALE GENOMIC DNA]</scope>
    <source>
        <strain evidence="2 3">2789STDY5834861</strain>
    </source>
</reference>
<protein>
    <submittedName>
        <fullName evidence="2">Protein of uncharacterized function (DUF2971)</fullName>
    </submittedName>
</protein>
<evidence type="ECO:0000313" key="2">
    <source>
        <dbReference type="EMBL" id="CUN98406.1"/>
    </source>
</evidence>
<dbReference type="AlphaFoldDB" id="A0A174BFI4"/>
<dbReference type="EMBL" id="CYZP01000011">
    <property type="protein sequence ID" value="CUN98406.1"/>
    <property type="molecule type" value="Genomic_DNA"/>
</dbReference>
<feature type="coiled-coil region" evidence="1">
    <location>
        <begin position="157"/>
        <end position="187"/>
    </location>
</feature>
<name>A0A174BFI4_9FIRM</name>
<sequence>MIVYHYCSLESLNSILKNRSLRLTNILKSNDSMEISWICRYYDAEFKRAYENASDLFRSKISSERLMGYVKLFTDEFFNENHADFRYYVTCFSYQNDLLSQWRGYADDGRGAAIGFDLDVLKEVVTVSPEISKPSIVSLHKISYSEAEQREVVHQIVQELVDEIEKILQKEEQCRESIEEKQDYEIEVLDKVMNCFEKKFLKLFQESVYMKNPFFREESEIRLCEFSPKQFLMGREVELSLGARLYNYSYYVKESQLISYVDFDFSDCLDRLIKELVIGPKCLMSERDMEYYLTTLGLSNCRVKKSHGTYR</sequence>
<organism evidence="2 3">
    <name type="scientific">Blautia obeum</name>
    <dbReference type="NCBI Taxonomy" id="40520"/>
    <lineage>
        <taxon>Bacteria</taxon>
        <taxon>Bacillati</taxon>
        <taxon>Bacillota</taxon>
        <taxon>Clostridia</taxon>
        <taxon>Lachnospirales</taxon>
        <taxon>Lachnospiraceae</taxon>
        <taxon>Blautia</taxon>
    </lineage>
</organism>
<dbReference type="InterPro" id="IPR021352">
    <property type="entry name" value="DUF2971"/>
</dbReference>
<gene>
    <name evidence="2" type="ORF">ERS852476_01587</name>
</gene>
<dbReference type="Pfam" id="PF11185">
    <property type="entry name" value="DUF2971"/>
    <property type="match status" value="1"/>
</dbReference>
<proteinExistence type="predicted"/>
<evidence type="ECO:0000256" key="1">
    <source>
        <dbReference type="SAM" id="Coils"/>
    </source>
</evidence>